<keyword evidence="10" id="KW-1185">Reference proteome</keyword>
<protein>
    <recommendedName>
        <fullName evidence="8">DDE Tnp4 domain-containing protein</fullName>
    </recommendedName>
</protein>
<keyword evidence="4" id="KW-0540">Nuclease</keyword>
<evidence type="ECO:0000313" key="10">
    <source>
        <dbReference type="Proteomes" id="UP000054564"/>
    </source>
</evidence>
<comment type="cofactor">
    <cofactor evidence="1">
        <name>a divalent metal cation</name>
        <dbReference type="ChEBI" id="CHEBI:60240"/>
    </cofactor>
</comment>
<dbReference type="GO" id="GO:0046872">
    <property type="term" value="F:metal ion binding"/>
    <property type="evidence" value="ECO:0007669"/>
    <property type="project" value="UniProtKB-KW"/>
</dbReference>
<dbReference type="EMBL" id="AJIL01000086">
    <property type="protein sequence ID" value="KNE96180.1"/>
    <property type="molecule type" value="Genomic_DNA"/>
</dbReference>
<name>A0A0L0VA60_9BASI</name>
<evidence type="ECO:0000256" key="7">
    <source>
        <dbReference type="ARBA" id="ARBA00023242"/>
    </source>
</evidence>
<evidence type="ECO:0000313" key="9">
    <source>
        <dbReference type="EMBL" id="KNE96180.1"/>
    </source>
</evidence>
<evidence type="ECO:0000256" key="2">
    <source>
        <dbReference type="ARBA" id="ARBA00004123"/>
    </source>
</evidence>
<dbReference type="Proteomes" id="UP000054564">
    <property type="component" value="Unassembled WGS sequence"/>
</dbReference>
<keyword evidence="6" id="KW-0378">Hydrolase</keyword>
<sequence length="392" mass="45148">MPKVSRRRQIIQATNVAAIAMMVNSDSGADSDLEDFYFFSMHQLQRWYLEARNSTTRFNSRYNMFELQELPASSFLQLFRMTFPCFLNLLQLIEQNPVFYNNSRNPQREPPIQIAVAICCLGSNGNGSAVYQLKNLFQVGYGTVDLYTRRVIKAIYELRSSLISWPTKCERIESSQVMQDKGLLGCVGFVDGTLIALSQKPPIDGNHYFDWKKRLDFRLSNCSKFISYLAGFPGSCHDTHIFSNMKVAQSPEKYFDPNQFLIADSAYTNDQYVVPAYKGKDLLDDWNVDFNYHLAQSQVRIEHAIGILKGRFSSLRKMRSQIRGPKEMKAVVKWIITCIILHNLLADLKDQWNELYEDEIPEPPPDIIDESEIAGYDLRALLRPITLAHFED</sequence>
<dbReference type="Pfam" id="PF13359">
    <property type="entry name" value="DDE_Tnp_4"/>
    <property type="match status" value="1"/>
</dbReference>
<dbReference type="GO" id="GO:0005634">
    <property type="term" value="C:nucleus"/>
    <property type="evidence" value="ECO:0007669"/>
    <property type="project" value="UniProtKB-SubCell"/>
</dbReference>
<dbReference type="PANTHER" id="PTHR22930">
    <property type="match status" value="1"/>
</dbReference>
<dbReference type="GO" id="GO:0004518">
    <property type="term" value="F:nuclease activity"/>
    <property type="evidence" value="ECO:0007669"/>
    <property type="project" value="UniProtKB-KW"/>
</dbReference>
<keyword evidence="7" id="KW-0539">Nucleus</keyword>
<dbReference type="InterPro" id="IPR045249">
    <property type="entry name" value="HARBI1-like"/>
</dbReference>
<evidence type="ECO:0000256" key="6">
    <source>
        <dbReference type="ARBA" id="ARBA00022801"/>
    </source>
</evidence>
<dbReference type="PANTHER" id="PTHR22930:SF85">
    <property type="entry name" value="GH03217P-RELATED"/>
    <property type="match status" value="1"/>
</dbReference>
<evidence type="ECO:0000256" key="1">
    <source>
        <dbReference type="ARBA" id="ARBA00001968"/>
    </source>
</evidence>
<evidence type="ECO:0000259" key="8">
    <source>
        <dbReference type="Pfam" id="PF13359"/>
    </source>
</evidence>
<keyword evidence="5" id="KW-0479">Metal-binding</keyword>
<dbReference type="GO" id="GO:0016787">
    <property type="term" value="F:hydrolase activity"/>
    <property type="evidence" value="ECO:0007669"/>
    <property type="project" value="UniProtKB-KW"/>
</dbReference>
<evidence type="ECO:0000256" key="3">
    <source>
        <dbReference type="ARBA" id="ARBA00006958"/>
    </source>
</evidence>
<feature type="domain" description="DDE Tnp4" evidence="8">
    <location>
        <begin position="190"/>
        <end position="343"/>
    </location>
</feature>
<organism evidence="9 10">
    <name type="scientific">Puccinia striiformis f. sp. tritici PST-78</name>
    <dbReference type="NCBI Taxonomy" id="1165861"/>
    <lineage>
        <taxon>Eukaryota</taxon>
        <taxon>Fungi</taxon>
        <taxon>Dikarya</taxon>
        <taxon>Basidiomycota</taxon>
        <taxon>Pucciniomycotina</taxon>
        <taxon>Pucciniomycetes</taxon>
        <taxon>Pucciniales</taxon>
        <taxon>Pucciniaceae</taxon>
        <taxon>Puccinia</taxon>
    </lineage>
</organism>
<accession>A0A0L0VA60</accession>
<dbReference type="InterPro" id="IPR027806">
    <property type="entry name" value="HARBI1_dom"/>
</dbReference>
<evidence type="ECO:0000256" key="4">
    <source>
        <dbReference type="ARBA" id="ARBA00022722"/>
    </source>
</evidence>
<evidence type="ECO:0000256" key="5">
    <source>
        <dbReference type="ARBA" id="ARBA00022723"/>
    </source>
</evidence>
<comment type="caution">
    <text evidence="9">The sequence shown here is derived from an EMBL/GenBank/DDBJ whole genome shotgun (WGS) entry which is preliminary data.</text>
</comment>
<comment type="similarity">
    <text evidence="3">Belongs to the HARBI1 family.</text>
</comment>
<reference evidence="10" key="1">
    <citation type="submission" date="2014-03" db="EMBL/GenBank/DDBJ databases">
        <title>The Genome Sequence of Puccinia striiformis f. sp. tritici PST-78.</title>
        <authorList>
            <consortium name="The Broad Institute Genome Sequencing Platform"/>
            <person name="Cuomo C."/>
            <person name="Hulbert S."/>
            <person name="Chen X."/>
            <person name="Walker B."/>
            <person name="Young S.K."/>
            <person name="Zeng Q."/>
            <person name="Gargeya S."/>
            <person name="Fitzgerald M."/>
            <person name="Haas B."/>
            <person name="Abouelleil A."/>
            <person name="Alvarado L."/>
            <person name="Arachchi H.M."/>
            <person name="Berlin A.M."/>
            <person name="Chapman S.B."/>
            <person name="Goldberg J."/>
            <person name="Griggs A."/>
            <person name="Gujja S."/>
            <person name="Hansen M."/>
            <person name="Howarth C."/>
            <person name="Imamovic A."/>
            <person name="Larimer J."/>
            <person name="McCowan C."/>
            <person name="Montmayeur A."/>
            <person name="Murphy C."/>
            <person name="Neiman D."/>
            <person name="Pearson M."/>
            <person name="Priest M."/>
            <person name="Roberts A."/>
            <person name="Saif S."/>
            <person name="Shea T."/>
            <person name="Sisk P."/>
            <person name="Sykes S."/>
            <person name="Wortman J."/>
            <person name="Nusbaum C."/>
            <person name="Birren B."/>
        </authorList>
    </citation>
    <scope>NUCLEOTIDE SEQUENCE [LARGE SCALE GENOMIC DNA]</scope>
    <source>
        <strain evidence="10">race PST-78</strain>
    </source>
</reference>
<gene>
    <name evidence="9" type="ORF">PSTG_10595</name>
</gene>
<proteinExistence type="inferred from homology"/>
<comment type="subcellular location">
    <subcellularLocation>
        <location evidence="2">Nucleus</location>
    </subcellularLocation>
</comment>
<dbReference type="AlphaFoldDB" id="A0A0L0VA60"/>